<dbReference type="EMBL" id="VOFY01001945">
    <property type="protein sequence ID" value="KAA8577785.1"/>
    <property type="molecule type" value="Genomic_DNA"/>
</dbReference>
<proteinExistence type="predicted"/>
<dbReference type="AlphaFoldDB" id="A0A5J5C904"/>
<dbReference type="SUPFAM" id="SSF54403">
    <property type="entry name" value="Cystatin/monellin"/>
    <property type="match status" value="1"/>
</dbReference>
<dbReference type="Proteomes" id="UP000327493">
    <property type="component" value="Unassembled WGS sequence"/>
</dbReference>
<gene>
    <name evidence="1" type="ORF">FQN60_000038</name>
</gene>
<organism evidence="1 2">
    <name type="scientific">Etheostoma spectabile</name>
    <name type="common">orangethroat darter</name>
    <dbReference type="NCBI Taxonomy" id="54343"/>
    <lineage>
        <taxon>Eukaryota</taxon>
        <taxon>Metazoa</taxon>
        <taxon>Chordata</taxon>
        <taxon>Craniata</taxon>
        <taxon>Vertebrata</taxon>
        <taxon>Euteleostomi</taxon>
        <taxon>Actinopterygii</taxon>
        <taxon>Neopterygii</taxon>
        <taxon>Teleostei</taxon>
        <taxon>Neoteleostei</taxon>
        <taxon>Acanthomorphata</taxon>
        <taxon>Eupercaria</taxon>
        <taxon>Perciformes</taxon>
        <taxon>Percoidei</taxon>
        <taxon>Percidae</taxon>
        <taxon>Etheostomatinae</taxon>
        <taxon>Etheostoma</taxon>
    </lineage>
</organism>
<evidence type="ECO:0000313" key="1">
    <source>
        <dbReference type="EMBL" id="KAA8577785.1"/>
    </source>
</evidence>
<accession>A0A5J5C904</accession>
<sequence length="70" mass="7806">MLFVWFCVFVSAFTGRFVTEQSPPPPLPPGSYQEVPTVGGFNYFLEMLLGRTTCKTGNTAAELKCTFTIY</sequence>
<keyword evidence="2" id="KW-1185">Reference proteome</keyword>
<feature type="non-terminal residue" evidence="1">
    <location>
        <position position="70"/>
    </location>
</feature>
<name>A0A5J5C904_9PERO</name>
<evidence type="ECO:0000313" key="2">
    <source>
        <dbReference type="Proteomes" id="UP000327493"/>
    </source>
</evidence>
<reference evidence="1 2" key="1">
    <citation type="submission" date="2019-08" db="EMBL/GenBank/DDBJ databases">
        <title>A chromosome-level genome assembly, high-density linkage maps, and genome scans reveal the genomic architecture of hybrid incompatibilities underlying speciation via character displacement in darters (Percidae: Etheostominae).</title>
        <authorList>
            <person name="Moran R.L."/>
            <person name="Catchen J.M."/>
            <person name="Fuller R.C."/>
        </authorList>
    </citation>
    <scope>NUCLEOTIDE SEQUENCE [LARGE SCALE GENOMIC DNA]</scope>
    <source>
        <strain evidence="1">EspeVRDwgs_2016</strain>
        <tissue evidence="1">Muscle</tissue>
    </source>
</reference>
<dbReference type="InterPro" id="IPR046350">
    <property type="entry name" value="Cystatin_sf"/>
</dbReference>
<comment type="caution">
    <text evidence="1">The sequence shown here is derived from an EMBL/GenBank/DDBJ whole genome shotgun (WGS) entry which is preliminary data.</text>
</comment>
<protein>
    <submittedName>
        <fullName evidence="1">Uncharacterized protein</fullName>
    </submittedName>
</protein>